<keyword evidence="4" id="KW-0067">ATP-binding</keyword>
<dbReference type="InterPro" id="IPR049730">
    <property type="entry name" value="SNF2/RAD54-like_C"/>
</dbReference>
<dbReference type="Gene3D" id="3.40.50.10810">
    <property type="entry name" value="Tandem AAA-ATPase domain"/>
    <property type="match status" value="1"/>
</dbReference>
<name>A0A6C0AK99_9ZZZZ</name>
<sequence length="518" mass="59841">MSIIQQEQFQNFITQTGWDFKQHQFEGYQWVMNKELNENMGGIIGDDMGLGKTTLMCAAILKNFKQKTLIVVPPVLVEQWVDILKKHCGIKAVKVTSITKGYTSVNNYIRNLPEKNDFDEPQVVVTSYGMLMRHKNFGKPTYNCPYHKKALRNTRWGRIIFDEAHNMRNSRSSTTRGISMLKSPIKWMVTGTPIQNCNGDFKTLCSLIGISPGEFCASTKAGIDRLTKRWLLRRRKADVLADELPELEVNHVKIAWNNNEINMAKQVHSFVSDLPNAITPENVDRIIAMLVGEYFFGQCIRAKQFCIMPRLFTNAVLKKQMIGEIPFHVDFDKPMPESSKLNKLVEIIKERGKKKRKIVFCNFTDEIRMIQWMLNKEGFTTDILNGQTKRKQKRMLLSPNTEWLSRAVVKCKSSLPTVLYKKINEYLEPDVLIIQIKAGAEGLNLQNYSEVFFTSPHWNPAIEDQAIARAHRIGQKAKKVSVWHLAMENFSDDWRTIDNYCLAVQNMKRKIMVEYNCN</sequence>
<evidence type="ECO:0000256" key="3">
    <source>
        <dbReference type="ARBA" id="ARBA00022806"/>
    </source>
</evidence>
<evidence type="ECO:0008006" key="8">
    <source>
        <dbReference type="Google" id="ProtNLM"/>
    </source>
</evidence>
<dbReference type="GO" id="GO:0006281">
    <property type="term" value="P:DNA repair"/>
    <property type="evidence" value="ECO:0007669"/>
    <property type="project" value="TreeGrafter"/>
</dbReference>
<proteinExistence type="predicted"/>
<dbReference type="SMART" id="SM00487">
    <property type="entry name" value="DEXDc"/>
    <property type="match status" value="1"/>
</dbReference>
<dbReference type="InterPro" id="IPR014001">
    <property type="entry name" value="Helicase_ATP-bd"/>
</dbReference>
<dbReference type="Gene3D" id="3.40.50.300">
    <property type="entry name" value="P-loop containing nucleotide triphosphate hydrolases"/>
    <property type="match status" value="1"/>
</dbReference>
<dbReference type="InterPro" id="IPR027417">
    <property type="entry name" value="P-loop_NTPase"/>
</dbReference>
<dbReference type="GO" id="GO:0005524">
    <property type="term" value="F:ATP binding"/>
    <property type="evidence" value="ECO:0007669"/>
    <property type="project" value="UniProtKB-KW"/>
</dbReference>
<accession>A0A6C0AK99</accession>
<dbReference type="InterPro" id="IPR000330">
    <property type="entry name" value="SNF2_N"/>
</dbReference>
<dbReference type="PROSITE" id="PS51194">
    <property type="entry name" value="HELICASE_CTER"/>
    <property type="match status" value="1"/>
</dbReference>
<dbReference type="CDD" id="cd18793">
    <property type="entry name" value="SF2_C_SNF"/>
    <property type="match status" value="1"/>
</dbReference>
<dbReference type="InterPro" id="IPR038718">
    <property type="entry name" value="SNF2-like_sf"/>
</dbReference>
<feature type="domain" description="Helicase ATP-binding" evidence="5">
    <location>
        <begin position="33"/>
        <end position="211"/>
    </location>
</feature>
<dbReference type="PANTHER" id="PTHR45626:SF17">
    <property type="entry name" value="HELICASE-LIKE TRANSCRIPTION FACTOR"/>
    <property type="match status" value="1"/>
</dbReference>
<dbReference type="PANTHER" id="PTHR45626">
    <property type="entry name" value="TRANSCRIPTION TERMINATION FACTOR 2-RELATED"/>
    <property type="match status" value="1"/>
</dbReference>
<evidence type="ECO:0000313" key="7">
    <source>
        <dbReference type="EMBL" id="QHS80257.1"/>
    </source>
</evidence>
<dbReference type="InterPro" id="IPR001650">
    <property type="entry name" value="Helicase_C-like"/>
</dbReference>
<protein>
    <recommendedName>
        <fullName evidence="8">Helicase</fullName>
    </recommendedName>
</protein>
<keyword evidence="1" id="KW-0547">Nucleotide-binding</keyword>
<dbReference type="InterPro" id="IPR050628">
    <property type="entry name" value="SNF2_RAD54_helicase_TF"/>
</dbReference>
<dbReference type="Pfam" id="PF00271">
    <property type="entry name" value="Helicase_C"/>
    <property type="match status" value="1"/>
</dbReference>
<dbReference type="GO" id="GO:0008094">
    <property type="term" value="F:ATP-dependent activity, acting on DNA"/>
    <property type="evidence" value="ECO:0007669"/>
    <property type="project" value="TreeGrafter"/>
</dbReference>
<evidence type="ECO:0000259" key="5">
    <source>
        <dbReference type="PROSITE" id="PS51192"/>
    </source>
</evidence>
<reference evidence="7" key="1">
    <citation type="journal article" date="2020" name="Nature">
        <title>Giant virus diversity and host interactions through global metagenomics.</title>
        <authorList>
            <person name="Schulz F."/>
            <person name="Roux S."/>
            <person name="Paez-Espino D."/>
            <person name="Jungbluth S."/>
            <person name="Walsh D.A."/>
            <person name="Denef V.J."/>
            <person name="McMahon K.D."/>
            <person name="Konstantinidis K.T."/>
            <person name="Eloe-Fadrosh E.A."/>
            <person name="Kyrpides N.C."/>
            <person name="Woyke T."/>
        </authorList>
    </citation>
    <scope>NUCLEOTIDE SEQUENCE</scope>
    <source>
        <strain evidence="7">GVMAG-S-1039698-54</strain>
    </source>
</reference>
<dbReference type="Pfam" id="PF00176">
    <property type="entry name" value="SNF2-rel_dom"/>
    <property type="match status" value="1"/>
</dbReference>
<evidence type="ECO:0000259" key="6">
    <source>
        <dbReference type="PROSITE" id="PS51194"/>
    </source>
</evidence>
<dbReference type="GO" id="GO:0004386">
    <property type="term" value="F:helicase activity"/>
    <property type="evidence" value="ECO:0007669"/>
    <property type="project" value="UniProtKB-KW"/>
</dbReference>
<evidence type="ECO:0000256" key="4">
    <source>
        <dbReference type="ARBA" id="ARBA00022840"/>
    </source>
</evidence>
<dbReference type="EMBL" id="MN740676">
    <property type="protein sequence ID" value="QHS80257.1"/>
    <property type="molecule type" value="Genomic_DNA"/>
</dbReference>
<dbReference type="AlphaFoldDB" id="A0A6C0AK99"/>
<dbReference type="SMART" id="SM00490">
    <property type="entry name" value="HELICc"/>
    <property type="match status" value="1"/>
</dbReference>
<evidence type="ECO:0000256" key="1">
    <source>
        <dbReference type="ARBA" id="ARBA00022741"/>
    </source>
</evidence>
<dbReference type="PROSITE" id="PS51192">
    <property type="entry name" value="HELICASE_ATP_BIND_1"/>
    <property type="match status" value="1"/>
</dbReference>
<feature type="domain" description="Helicase C-terminal" evidence="6">
    <location>
        <begin position="340"/>
        <end position="518"/>
    </location>
</feature>
<dbReference type="GO" id="GO:0005634">
    <property type="term" value="C:nucleus"/>
    <property type="evidence" value="ECO:0007669"/>
    <property type="project" value="TreeGrafter"/>
</dbReference>
<evidence type="ECO:0000256" key="2">
    <source>
        <dbReference type="ARBA" id="ARBA00022801"/>
    </source>
</evidence>
<organism evidence="7">
    <name type="scientific">viral metagenome</name>
    <dbReference type="NCBI Taxonomy" id="1070528"/>
    <lineage>
        <taxon>unclassified sequences</taxon>
        <taxon>metagenomes</taxon>
        <taxon>organismal metagenomes</taxon>
    </lineage>
</organism>
<keyword evidence="3" id="KW-0347">Helicase</keyword>
<dbReference type="SUPFAM" id="SSF52540">
    <property type="entry name" value="P-loop containing nucleoside triphosphate hydrolases"/>
    <property type="match status" value="2"/>
</dbReference>
<keyword evidence="2" id="KW-0378">Hydrolase</keyword>
<dbReference type="GO" id="GO:0016787">
    <property type="term" value="F:hydrolase activity"/>
    <property type="evidence" value="ECO:0007669"/>
    <property type="project" value="UniProtKB-KW"/>
</dbReference>